<reference evidence="2" key="1">
    <citation type="journal article" date="2011" name="Genome Biol.">
        <title>The draft genome of the carcinogenic human liver fluke Clonorchis sinensis.</title>
        <authorList>
            <person name="Wang X."/>
            <person name="Chen W."/>
            <person name="Huang Y."/>
            <person name="Sun J."/>
            <person name="Men J."/>
            <person name="Liu H."/>
            <person name="Luo F."/>
            <person name="Guo L."/>
            <person name="Lv X."/>
            <person name="Deng C."/>
            <person name="Zhou C."/>
            <person name="Fan Y."/>
            <person name="Li X."/>
            <person name="Huang L."/>
            <person name="Hu Y."/>
            <person name="Liang C."/>
            <person name="Hu X."/>
            <person name="Xu J."/>
            <person name="Yu X."/>
        </authorList>
    </citation>
    <scope>NUCLEOTIDE SEQUENCE [LARGE SCALE GENOMIC DNA]</scope>
    <source>
        <strain evidence="2">Henan</strain>
    </source>
</reference>
<sequence>MQSRQFTPSHTMPQIGRKERKETTGMKGHFFYCPQQNSTHCSLQSVDRYATTNCRHQKNNKELVETTRNQRTILFALMYDKYTLKR</sequence>
<protein>
    <submittedName>
        <fullName evidence="2">Uncharacterized protein</fullName>
    </submittedName>
</protein>
<organism evidence="2 3">
    <name type="scientific">Clonorchis sinensis</name>
    <name type="common">Chinese liver fluke</name>
    <dbReference type="NCBI Taxonomy" id="79923"/>
    <lineage>
        <taxon>Eukaryota</taxon>
        <taxon>Metazoa</taxon>
        <taxon>Spiralia</taxon>
        <taxon>Lophotrochozoa</taxon>
        <taxon>Platyhelminthes</taxon>
        <taxon>Trematoda</taxon>
        <taxon>Digenea</taxon>
        <taxon>Opisthorchiida</taxon>
        <taxon>Opisthorchiata</taxon>
        <taxon>Opisthorchiidae</taxon>
        <taxon>Clonorchis</taxon>
    </lineage>
</organism>
<accession>G7YUE8</accession>
<proteinExistence type="predicted"/>
<reference key="2">
    <citation type="submission" date="2011-10" db="EMBL/GenBank/DDBJ databases">
        <title>The genome and transcriptome sequence of Clonorchis sinensis provide insights into the carcinogenic liver fluke.</title>
        <authorList>
            <person name="Wang X."/>
            <person name="Huang Y."/>
            <person name="Chen W."/>
            <person name="Liu H."/>
            <person name="Guo L."/>
            <person name="Chen Y."/>
            <person name="Luo F."/>
            <person name="Zhou W."/>
            <person name="Sun J."/>
            <person name="Mao Q."/>
            <person name="Liang P."/>
            <person name="Zhou C."/>
            <person name="Tian Y."/>
            <person name="Men J."/>
            <person name="Lv X."/>
            <person name="Huang L."/>
            <person name="Zhou J."/>
            <person name="Hu Y."/>
            <person name="Li R."/>
            <person name="Zhang F."/>
            <person name="Lei H."/>
            <person name="Li X."/>
            <person name="Hu X."/>
            <person name="Liang C."/>
            <person name="Xu J."/>
            <person name="Wu Z."/>
            <person name="Yu X."/>
        </authorList>
    </citation>
    <scope>NUCLEOTIDE SEQUENCE</scope>
    <source>
        <strain>Henan</strain>
    </source>
</reference>
<evidence type="ECO:0000313" key="2">
    <source>
        <dbReference type="EMBL" id="GAA56578.1"/>
    </source>
</evidence>
<keyword evidence="3" id="KW-1185">Reference proteome</keyword>
<feature type="region of interest" description="Disordered" evidence="1">
    <location>
        <begin position="1"/>
        <end position="21"/>
    </location>
</feature>
<gene>
    <name evidence="2" type="ORF">CLF_111132</name>
</gene>
<dbReference type="AlphaFoldDB" id="G7YUE8"/>
<dbReference type="EMBL" id="DF144298">
    <property type="protein sequence ID" value="GAA56578.1"/>
    <property type="molecule type" value="Genomic_DNA"/>
</dbReference>
<feature type="compositionally biased region" description="Polar residues" evidence="1">
    <location>
        <begin position="1"/>
        <end position="12"/>
    </location>
</feature>
<dbReference type="Proteomes" id="UP000008909">
    <property type="component" value="Unassembled WGS sequence"/>
</dbReference>
<name>G7YUE8_CLOSI</name>
<evidence type="ECO:0000256" key="1">
    <source>
        <dbReference type="SAM" id="MobiDB-lite"/>
    </source>
</evidence>
<dbReference type="InParanoid" id="G7YUE8"/>
<evidence type="ECO:0000313" key="3">
    <source>
        <dbReference type="Proteomes" id="UP000008909"/>
    </source>
</evidence>